<dbReference type="EMBL" id="BARS01012955">
    <property type="protein sequence ID" value="GAF91937.1"/>
    <property type="molecule type" value="Genomic_DNA"/>
</dbReference>
<dbReference type="NCBIfam" id="TIGR01764">
    <property type="entry name" value="excise"/>
    <property type="match status" value="1"/>
</dbReference>
<gene>
    <name evidence="2" type="ORF">S01H1_22799</name>
</gene>
<organism evidence="2">
    <name type="scientific">marine sediment metagenome</name>
    <dbReference type="NCBI Taxonomy" id="412755"/>
    <lineage>
        <taxon>unclassified sequences</taxon>
        <taxon>metagenomes</taxon>
        <taxon>ecological metagenomes</taxon>
    </lineage>
</organism>
<comment type="caution">
    <text evidence="2">The sequence shown here is derived from an EMBL/GenBank/DDBJ whole genome shotgun (WGS) entry which is preliminary data.</text>
</comment>
<dbReference type="Pfam" id="PF12728">
    <property type="entry name" value="HTH_17"/>
    <property type="match status" value="1"/>
</dbReference>
<feature type="domain" description="Helix-turn-helix" evidence="1">
    <location>
        <begin position="6"/>
        <end position="55"/>
    </location>
</feature>
<name>X0TUU9_9ZZZZ</name>
<dbReference type="InterPro" id="IPR009061">
    <property type="entry name" value="DNA-bd_dom_put_sf"/>
</dbReference>
<dbReference type="SUPFAM" id="SSF46955">
    <property type="entry name" value="Putative DNA-binding domain"/>
    <property type="match status" value="1"/>
</dbReference>
<dbReference type="GO" id="GO:0003677">
    <property type="term" value="F:DNA binding"/>
    <property type="evidence" value="ECO:0007669"/>
    <property type="project" value="InterPro"/>
</dbReference>
<dbReference type="AlphaFoldDB" id="X0TUU9"/>
<proteinExistence type="predicted"/>
<sequence>MNKRLIDINELSEYTGLSKNTIYSWVSQRRIPFVKCGRLTKFDLQRIDEWIEKNSS</sequence>
<accession>X0TUU9</accession>
<dbReference type="InterPro" id="IPR041657">
    <property type="entry name" value="HTH_17"/>
</dbReference>
<protein>
    <recommendedName>
        <fullName evidence="1">Helix-turn-helix domain-containing protein</fullName>
    </recommendedName>
</protein>
<dbReference type="InterPro" id="IPR010093">
    <property type="entry name" value="SinI_DNA-bd"/>
</dbReference>
<dbReference type="Gene3D" id="1.10.238.160">
    <property type="match status" value="1"/>
</dbReference>
<evidence type="ECO:0000313" key="2">
    <source>
        <dbReference type="EMBL" id="GAF91937.1"/>
    </source>
</evidence>
<evidence type="ECO:0000259" key="1">
    <source>
        <dbReference type="Pfam" id="PF12728"/>
    </source>
</evidence>
<reference evidence="2" key="1">
    <citation type="journal article" date="2014" name="Front. Microbiol.">
        <title>High frequency of phylogenetically diverse reductive dehalogenase-homologous genes in deep subseafloor sedimentary metagenomes.</title>
        <authorList>
            <person name="Kawai M."/>
            <person name="Futagami T."/>
            <person name="Toyoda A."/>
            <person name="Takaki Y."/>
            <person name="Nishi S."/>
            <person name="Hori S."/>
            <person name="Arai W."/>
            <person name="Tsubouchi T."/>
            <person name="Morono Y."/>
            <person name="Uchiyama I."/>
            <person name="Ito T."/>
            <person name="Fujiyama A."/>
            <person name="Inagaki F."/>
            <person name="Takami H."/>
        </authorList>
    </citation>
    <scope>NUCLEOTIDE SEQUENCE</scope>
    <source>
        <strain evidence="2">Expedition CK06-06</strain>
    </source>
</reference>